<reference evidence="4" key="1">
    <citation type="journal article" date="2011" name="Genome Biol.">
        <title>Comparative genomics of the social amoebae Dictyostelium discoideum and Dictyostelium purpureum.</title>
        <authorList>
            <consortium name="US DOE Joint Genome Institute (JGI-PGF)"/>
            <person name="Sucgang R."/>
            <person name="Kuo A."/>
            <person name="Tian X."/>
            <person name="Salerno W."/>
            <person name="Parikh A."/>
            <person name="Feasley C.L."/>
            <person name="Dalin E."/>
            <person name="Tu H."/>
            <person name="Huang E."/>
            <person name="Barry K."/>
            <person name="Lindquist E."/>
            <person name="Shapiro H."/>
            <person name="Bruce D."/>
            <person name="Schmutz J."/>
            <person name="Salamov A."/>
            <person name="Fey P."/>
            <person name="Gaudet P."/>
            <person name="Anjard C."/>
            <person name="Babu M.M."/>
            <person name="Basu S."/>
            <person name="Bushmanova Y."/>
            <person name="van der Wel H."/>
            <person name="Katoh-Kurasawa M."/>
            <person name="Dinh C."/>
            <person name="Coutinho P.M."/>
            <person name="Saito T."/>
            <person name="Elias M."/>
            <person name="Schaap P."/>
            <person name="Kay R.R."/>
            <person name="Henrissat B."/>
            <person name="Eichinger L."/>
            <person name="Rivero F."/>
            <person name="Putnam N.H."/>
            <person name="West C.M."/>
            <person name="Loomis W.F."/>
            <person name="Chisholm R.L."/>
            <person name="Shaulsky G."/>
            <person name="Strassmann J.E."/>
            <person name="Queller D.C."/>
            <person name="Kuspa A."/>
            <person name="Grigoriev I.V."/>
        </authorList>
    </citation>
    <scope>NUCLEOTIDE SEQUENCE [LARGE SCALE GENOMIC DNA]</scope>
    <source>
        <strain evidence="4">QSDP1</strain>
    </source>
</reference>
<dbReference type="OrthoDB" id="19054at2759"/>
<dbReference type="PROSITE" id="PS50802">
    <property type="entry name" value="OTU"/>
    <property type="match status" value="1"/>
</dbReference>
<feature type="compositionally biased region" description="Low complexity" evidence="1">
    <location>
        <begin position="328"/>
        <end position="337"/>
    </location>
</feature>
<feature type="region of interest" description="Disordered" evidence="1">
    <location>
        <begin position="318"/>
        <end position="337"/>
    </location>
</feature>
<dbReference type="Gene3D" id="3.90.70.80">
    <property type="match status" value="1"/>
</dbReference>
<protein>
    <recommendedName>
        <fullName evidence="2">OTU domain-containing protein</fullName>
    </recommendedName>
</protein>
<dbReference type="Proteomes" id="UP000001064">
    <property type="component" value="Unassembled WGS sequence"/>
</dbReference>
<keyword evidence="4" id="KW-1185">Reference proteome</keyword>
<evidence type="ECO:0000256" key="1">
    <source>
        <dbReference type="SAM" id="MobiDB-lite"/>
    </source>
</evidence>
<dbReference type="PANTHER" id="PTHR12419:SF11">
    <property type="entry name" value="OTU DOMAIN-CONTAINING PROTEIN DDB_G0284757"/>
    <property type="match status" value="1"/>
</dbReference>
<dbReference type="GeneID" id="10511033"/>
<proteinExistence type="predicted"/>
<dbReference type="VEuPathDB" id="AmoebaDB:DICPUDRAFT_160223"/>
<name>F1A5Y7_DICPU</name>
<dbReference type="GO" id="GO:0004843">
    <property type="term" value="F:cysteine-type deubiquitinase activity"/>
    <property type="evidence" value="ECO:0000318"/>
    <property type="project" value="GO_Central"/>
</dbReference>
<dbReference type="KEGG" id="dpp:DICPUDRAFT_160223"/>
<dbReference type="Pfam" id="PF02338">
    <property type="entry name" value="OTU"/>
    <property type="match status" value="1"/>
</dbReference>
<dbReference type="InterPro" id="IPR050704">
    <property type="entry name" value="Peptidase_C85-like"/>
</dbReference>
<dbReference type="eggNOG" id="KOG2605">
    <property type="taxonomic scope" value="Eukaryota"/>
</dbReference>
<dbReference type="PANTHER" id="PTHR12419">
    <property type="entry name" value="OTU DOMAIN CONTAINING PROTEIN"/>
    <property type="match status" value="1"/>
</dbReference>
<dbReference type="RefSeq" id="XP_003295081.1">
    <property type="nucleotide sequence ID" value="XM_003295033.1"/>
</dbReference>
<dbReference type="FunFam" id="3.90.70.80:FF:000012">
    <property type="entry name" value="OTU domain-containing protein DDB_G0284757"/>
    <property type="match status" value="1"/>
</dbReference>
<dbReference type="AlphaFoldDB" id="F1A5Y7"/>
<dbReference type="EMBL" id="GL871651">
    <property type="protein sequence ID" value="EGC28395.1"/>
    <property type="molecule type" value="Genomic_DNA"/>
</dbReference>
<dbReference type="InterPro" id="IPR038765">
    <property type="entry name" value="Papain-like_cys_pep_sf"/>
</dbReference>
<evidence type="ECO:0000259" key="2">
    <source>
        <dbReference type="PROSITE" id="PS50802"/>
    </source>
</evidence>
<feature type="compositionally biased region" description="Low complexity" evidence="1">
    <location>
        <begin position="11"/>
        <end position="59"/>
    </location>
</feature>
<dbReference type="InParanoid" id="F1A5Y7"/>
<feature type="compositionally biased region" description="Basic and acidic residues" evidence="1">
    <location>
        <begin position="112"/>
        <end position="128"/>
    </location>
</feature>
<gene>
    <name evidence="3" type="ORF">DICPUDRAFT_160223</name>
</gene>
<feature type="domain" description="OTU" evidence="2">
    <location>
        <begin position="184"/>
        <end position="318"/>
    </location>
</feature>
<feature type="region of interest" description="Disordered" evidence="1">
    <location>
        <begin position="1"/>
        <end position="169"/>
    </location>
</feature>
<organism evidence="3 4">
    <name type="scientific">Dictyostelium purpureum</name>
    <name type="common">Slime mold</name>
    <dbReference type="NCBI Taxonomy" id="5786"/>
    <lineage>
        <taxon>Eukaryota</taxon>
        <taxon>Amoebozoa</taxon>
        <taxon>Evosea</taxon>
        <taxon>Eumycetozoa</taxon>
        <taxon>Dictyostelia</taxon>
        <taxon>Dictyosteliales</taxon>
        <taxon>Dictyosteliaceae</taxon>
        <taxon>Dictyostelium</taxon>
    </lineage>
</organism>
<dbReference type="InterPro" id="IPR003323">
    <property type="entry name" value="OTU_dom"/>
</dbReference>
<dbReference type="CDD" id="cd22758">
    <property type="entry name" value="OTU_232R-like"/>
    <property type="match status" value="1"/>
</dbReference>
<dbReference type="SUPFAM" id="SSF54001">
    <property type="entry name" value="Cysteine proteinases"/>
    <property type="match status" value="1"/>
</dbReference>
<feature type="compositionally biased region" description="Low complexity" evidence="1">
    <location>
        <begin position="67"/>
        <end position="77"/>
    </location>
</feature>
<evidence type="ECO:0000313" key="4">
    <source>
        <dbReference type="Proteomes" id="UP000001064"/>
    </source>
</evidence>
<feature type="compositionally biased region" description="Pro residues" evidence="1">
    <location>
        <begin position="133"/>
        <end position="148"/>
    </location>
</feature>
<accession>F1A5Y7</accession>
<evidence type="ECO:0000313" key="3">
    <source>
        <dbReference type="EMBL" id="EGC28395.1"/>
    </source>
</evidence>
<sequence length="353" mass="39978">MEFYEKFHKINNPPQNTQSQPQKNQQSQSNQQPRPTTNNQDQQSQPNQQPTINNQQPQPQTYPHPQPITHNTQQSQQYPPPQPITHNNNNNINYNQTPHNIPQPKSSPSIPDYKKLFRAMDEYEKEQQQLEQPQPPQPPQPNPIPIPNLIPTEINSGAVTIPQPSPEDEAKRRLNERLDLYELEHSRDIPEDGNCQMHALSDQLYGNLNHSSEIRRVIATWLIRNKNFTLPNGAKLSQFANTTNWNRYCNRMARSGTWGDHLTLLAAAEILKSQITVISSVESDSSAYIEIIPSSIENNRAIVLSHLAENHYGSLRQRSNANSIKGPNGSSSNGSNGGSSVVQMVVYIVIQME</sequence>
<feature type="compositionally biased region" description="Low complexity" evidence="1">
    <location>
        <begin position="84"/>
        <end position="100"/>
    </location>
</feature>